<sequence length="280" mass="32891">MQEHVGLFPVSLMCRCLEVSRSGYYRWLVRLASLRAVRKLRVTEKVRDTFAEFKGRYGAPRIARELQEGGEPCSRNYIAALMRQEHIKARNGKGFRYSKPVEANIHVAANLLKRCFDVDRPNCRWTSDITYIWVRDRWLYLAVVMDLYSRRIIGWAFDSQMTDELTRRALKMALSQRQAKPGLIVHSDRGVQYRSQRYQDLLSENHCKPSMSRQANCWDNAAMESFFSRLKVELVYAAPFLNEEEAKSEVFEYIEVFYNRTRRHSALGYVSPAEYERKCA</sequence>
<feature type="domain" description="Integrase catalytic" evidence="1">
    <location>
        <begin position="117"/>
        <end position="280"/>
    </location>
</feature>
<dbReference type="InterPro" id="IPR048020">
    <property type="entry name" value="Transpos_IS3"/>
</dbReference>
<dbReference type="Pfam" id="PF13333">
    <property type="entry name" value="rve_2"/>
    <property type="match status" value="1"/>
</dbReference>
<proteinExistence type="predicted"/>
<dbReference type="PROSITE" id="PS50994">
    <property type="entry name" value="INTEGRASE"/>
    <property type="match status" value="1"/>
</dbReference>
<evidence type="ECO:0000313" key="2">
    <source>
        <dbReference type="EMBL" id="MFA0792629.1"/>
    </source>
</evidence>
<organism evidence="2 3">
    <name type="scientific">Microbulbifer echini</name>
    <dbReference type="NCBI Taxonomy" id="1529067"/>
    <lineage>
        <taxon>Bacteria</taxon>
        <taxon>Pseudomonadati</taxon>
        <taxon>Pseudomonadota</taxon>
        <taxon>Gammaproteobacteria</taxon>
        <taxon>Cellvibrionales</taxon>
        <taxon>Microbulbiferaceae</taxon>
        <taxon>Microbulbifer</taxon>
    </lineage>
</organism>
<protein>
    <submittedName>
        <fullName evidence="2">IS3 family transposase</fullName>
    </submittedName>
</protein>
<accession>A0ABV4NTW4</accession>
<dbReference type="Proteomes" id="UP001569414">
    <property type="component" value="Unassembled WGS sequence"/>
</dbReference>
<reference evidence="2 3" key="1">
    <citation type="submission" date="2024-08" db="EMBL/GenBank/DDBJ databases">
        <authorList>
            <person name="Ishaq N."/>
        </authorList>
    </citation>
    <scope>NUCLEOTIDE SEQUENCE [LARGE SCALE GENOMIC DNA]</scope>
    <source>
        <strain evidence="2 3">JCM 30400</strain>
    </source>
</reference>
<dbReference type="InterPro" id="IPR050900">
    <property type="entry name" value="Transposase_IS3/IS150/IS904"/>
</dbReference>
<evidence type="ECO:0000313" key="3">
    <source>
        <dbReference type="Proteomes" id="UP001569414"/>
    </source>
</evidence>
<dbReference type="RefSeq" id="WP_371845004.1">
    <property type="nucleotide sequence ID" value="NZ_JBGMEL010000034.1"/>
</dbReference>
<dbReference type="InterPro" id="IPR036397">
    <property type="entry name" value="RNaseH_sf"/>
</dbReference>
<dbReference type="SUPFAM" id="SSF53098">
    <property type="entry name" value="Ribonuclease H-like"/>
    <property type="match status" value="1"/>
</dbReference>
<dbReference type="PANTHER" id="PTHR46889:SF4">
    <property type="entry name" value="TRANSPOSASE INSO FOR INSERTION SEQUENCE ELEMENT IS911B-RELATED"/>
    <property type="match status" value="1"/>
</dbReference>
<dbReference type="Pfam" id="PF00665">
    <property type="entry name" value="rve"/>
    <property type="match status" value="1"/>
</dbReference>
<comment type="caution">
    <text evidence="2">The sequence shown here is derived from an EMBL/GenBank/DDBJ whole genome shotgun (WGS) entry which is preliminary data.</text>
</comment>
<dbReference type="InterPro" id="IPR012337">
    <property type="entry name" value="RNaseH-like_sf"/>
</dbReference>
<dbReference type="InterPro" id="IPR001584">
    <property type="entry name" value="Integrase_cat-core"/>
</dbReference>
<dbReference type="Pfam" id="PF13276">
    <property type="entry name" value="HTH_21"/>
    <property type="match status" value="1"/>
</dbReference>
<dbReference type="PANTHER" id="PTHR46889">
    <property type="entry name" value="TRANSPOSASE INSF FOR INSERTION SEQUENCE IS3B-RELATED"/>
    <property type="match status" value="1"/>
</dbReference>
<evidence type="ECO:0000259" key="1">
    <source>
        <dbReference type="PROSITE" id="PS50994"/>
    </source>
</evidence>
<dbReference type="Gene3D" id="3.30.420.10">
    <property type="entry name" value="Ribonuclease H-like superfamily/Ribonuclease H"/>
    <property type="match status" value="1"/>
</dbReference>
<dbReference type="NCBIfam" id="NF033516">
    <property type="entry name" value="transpos_IS3"/>
    <property type="match status" value="1"/>
</dbReference>
<name>A0ABV4NTW4_9GAMM</name>
<dbReference type="InterPro" id="IPR025948">
    <property type="entry name" value="HTH-like_dom"/>
</dbReference>
<dbReference type="EMBL" id="JBGMEL010000034">
    <property type="protein sequence ID" value="MFA0792629.1"/>
    <property type="molecule type" value="Genomic_DNA"/>
</dbReference>
<gene>
    <name evidence="2" type="ORF">ACCI51_19005</name>
</gene>
<keyword evidence="3" id="KW-1185">Reference proteome</keyword>